<dbReference type="InterPro" id="IPR013155">
    <property type="entry name" value="M/V/L/I-tRNA-synth_anticd-bd"/>
</dbReference>
<evidence type="ECO:0000256" key="12">
    <source>
        <dbReference type="HAMAP-Rule" id="MF_02003"/>
    </source>
</evidence>
<comment type="function">
    <text evidence="10 12">Catalyzes the attachment of isoleucine to tRNA(Ile). As IleRS can inadvertently accommodate and process structurally similar amino acids such as valine, to avoid such errors it has two additional distinct tRNA(Ile)-dependent editing activities. One activity is designated as 'pretransfer' editing and involves the hydrolysis of activated Val-AMP. The other activity is designated 'posttransfer' editing and involves deacylation of mischarged Val-tRNA(Ile).</text>
</comment>
<dbReference type="SUPFAM" id="SSF52374">
    <property type="entry name" value="Nucleotidylyl transferase"/>
    <property type="match status" value="1"/>
</dbReference>
<evidence type="ECO:0000256" key="3">
    <source>
        <dbReference type="ARBA" id="ARBA00022598"/>
    </source>
</evidence>
<evidence type="ECO:0000313" key="15">
    <source>
        <dbReference type="EMBL" id="PIR47510.1"/>
    </source>
</evidence>
<dbReference type="Proteomes" id="UP000230084">
    <property type="component" value="Unassembled WGS sequence"/>
</dbReference>
<feature type="short sequence motif" description="'HIGH' region" evidence="12">
    <location>
        <begin position="44"/>
        <end position="54"/>
    </location>
</feature>
<feature type="domain" description="Aminoacyl-tRNA synthetase class Ia" evidence="13">
    <location>
        <begin position="14"/>
        <end position="620"/>
    </location>
</feature>
<dbReference type="FunFam" id="3.40.50.620:FF:000075">
    <property type="entry name" value="Isoleucine--tRNA ligase"/>
    <property type="match status" value="1"/>
</dbReference>
<keyword evidence="7 12" id="KW-0067">ATP-binding</keyword>
<dbReference type="SUPFAM" id="SSF47323">
    <property type="entry name" value="Anticodon-binding domain of a subclass of class I aminoacyl-tRNA synthetases"/>
    <property type="match status" value="1"/>
</dbReference>
<organism evidence="15 16">
    <name type="scientific">Candidatus Uhrbacteria bacterium CG10_big_fil_rev_8_21_14_0_10_50_16</name>
    <dbReference type="NCBI Taxonomy" id="1975039"/>
    <lineage>
        <taxon>Bacteria</taxon>
        <taxon>Candidatus Uhriibacteriota</taxon>
    </lineage>
</organism>
<evidence type="ECO:0000256" key="6">
    <source>
        <dbReference type="ARBA" id="ARBA00022833"/>
    </source>
</evidence>
<dbReference type="EC" id="6.1.1.5" evidence="12"/>
<dbReference type="Pfam" id="PF08264">
    <property type="entry name" value="Anticodon_1"/>
    <property type="match status" value="1"/>
</dbReference>
<keyword evidence="3 12" id="KW-0436">Ligase</keyword>
<dbReference type="GO" id="GO:0002161">
    <property type="term" value="F:aminoacyl-tRNA deacylase activity"/>
    <property type="evidence" value="ECO:0007669"/>
    <property type="project" value="InterPro"/>
</dbReference>
<dbReference type="GO" id="GO:0006428">
    <property type="term" value="P:isoleucyl-tRNA aminoacylation"/>
    <property type="evidence" value="ECO:0007669"/>
    <property type="project" value="UniProtKB-UniRule"/>
</dbReference>
<dbReference type="InterPro" id="IPR009080">
    <property type="entry name" value="tRNAsynth_Ia_anticodon-bd"/>
</dbReference>
<comment type="caution">
    <text evidence="15">The sequence shown here is derived from an EMBL/GenBank/DDBJ whole genome shotgun (WGS) entry which is preliminary data.</text>
</comment>
<comment type="similarity">
    <text evidence="1 12">Belongs to the class-I aminoacyl-tRNA synthetase family. IleS type 2 subfamily.</text>
</comment>
<comment type="subcellular location">
    <subcellularLocation>
        <location evidence="12">Cytoplasm</location>
    </subcellularLocation>
</comment>
<dbReference type="GO" id="GO:0005524">
    <property type="term" value="F:ATP binding"/>
    <property type="evidence" value="ECO:0007669"/>
    <property type="project" value="UniProtKB-UniRule"/>
</dbReference>
<comment type="cofactor">
    <cofactor evidence="12">
        <name>Zn(2+)</name>
        <dbReference type="ChEBI" id="CHEBI:29105"/>
    </cofactor>
</comment>
<dbReference type="InterPro" id="IPR002300">
    <property type="entry name" value="aa-tRNA-synth_Ia"/>
</dbReference>
<evidence type="ECO:0000256" key="7">
    <source>
        <dbReference type="ARBA" id="ARBA00022840"/>
    </source>
</evidence>
<evidence type="ECO:0000259" key="13">
    <source>
        <dbReference type="Pfam" id="PF00133"/>
    </source>
</evidence>
<dbReference type="GO" id="GO:0005737">
    <property type="term" value="C:cytoplasm"/>
    <property type="evidence" value="ECO:0007669"/>
    <property type="project" value="UniProtKB-SubCell"/>
</dbReference>
<protein>
    <recommendedName>
        <fullName evidence="12">Isoleucine--tRNA ligase</fullName>
        <ecNumber evidence="12">6.1.1.5</ecNumber>
    </recommendedName>
    <alternativeName>
        <fullName evidence="12">Isoleucyl-tRNA synthetase</fullName>
        <shortName evidence="12">IleRS</shortName>
    </alternativeName>
</protein>
<dbReference type="GO" id="GO:0008270">
    <property type="term" value="F:zinc ion binding"/>
    <property type="evidence" value="ECO:0007669"/>
    <property type="project" value="UniProtKB-UniRule"/>
</dbReference>
<evidence type="ECO:0000256" key="2">
    <source>
        <dbReference type="ARBA" id="ARBA00022490"/>
    </source>
</evidence>
<keyword evidence="9 12" id="KW-0030">Aminoacyl-tRNA synthetase</keyword>
<evidence type="ECO:0000256" key="5">
    <source>
        <dbReference type="ARBA" id="ARBA00022741"/>
    </source>
</evidence>
<keyword evidence="8 12" id="KW-0648">Protein biosynthesis</keyword>
<dbReference type="PROSITE" id="PS00178">
    <property type="entry name" value="AA_TRNA_LIGASE_I"/>
    <property type="match status" value="1"/>
</dbReference>
<dbReference type="Gene3D" id="3.40.50.620">
    <property type="entry name" value="HUPs"/>
    <property type="match status" value="2"/>
</dbReference>
<dbReference type="NCBIfam" id="TIGR00392">
    <property type="entry name" value="ileS"/>
    <property type="match status" value="1"/>
</dbReference>
<name>A0A2H0RM20_9BACT</name>
<keyword evidence="6 12" id="KW-0862">Zinc</keyword>
<comment type="catalytic activity">
    <reaction evidence="11 12">
        <text>tRNA(Ile) + L-isoleucine + ATP = L-isoleucyl-tRNA(Ile) + AMP + diphosphate</text>
        <dbReference type="Rhea" id="RHEA:11060"/>
        <dbReference type="Rhea" id="RHEA-COMP:9666"/>
        <dbReference type="Rhea" id="RHEA-COMP:9695"/>
        <dbReference type="ChEBI" id="CHEBI:30616"/>
        <dbReference type="ChEBI" id="CHEBI:33019"/>
        <dbReference type="ChEBI" id="CHEBI:58045"/>
        <dbReference type="ChEBI" id="CHEBI:78442"/>
        <dbReference type="ChEBI" id="CHEBI:78528"/>
        <dbReference type="ChEBI" id="CHEBI:456215"/>
        <dbReference type="EC" id="6.1.1.5"/>
    </reaction>
</comment>
<dbReference type="PANTHER" id="PTHR42780:SF1">
    <property type="entry name" value="ISOLEUCINE--TRNA LIGASE, CYTOPLASMIC"/>
    <property type="match status" value="1"/>
</dbReference>
<proteinExistence type="inferred from homology"/>
<dbReference type="CDD" id="cd07961">
    <property type="entry name" value="Anticodon_Ia_Ile_ABEc"/>
    <property type="match status" value="1"/>
</dbReference>
<feature type="binding site" evidence="12">
    <location>
        <position position="585"/>
    </location>
    <ligand>
        <name>ATP</name>
        <dbReference type="ChEBI" id="CHEBI:30616"/>
    </ligand>
</feature>
<keyword evidence="4 12" id="KW-0479">Metal-binding</keyword>
<dbReference type="PANTHER" id="PTHR42780">
    <property type="entry name" value="SOLEUCYL-TRNA SYNTHETASE"/>
    <property type="match status" value="1"/>
</dbReference>
<dbReference type="SUPFAM" id="SSF50677">
    <property type="entry name" value="ValRS/IleRS/LeuRS editing domain"/>
    <property type="match status" value="1"/>
</dbReference>
<dbReference type="InterPro" id="IPR033709">
    <property type="entry name" value="Anticodon_Ile_ABEc"/>
</dbReference>
<dbReference type="InterPro" id="IPR001412">
    <property type="entry name" value="aa-tRNA-synth_I_CS"/>
</dbReference>
<evidence type="ECO:0000256" key="1">
    <source>
        <dbReference type="ARBA" id="ARBA00007078"/>
    </source>
</evidence>
<accession>A0A2H0RM20</accession>
<gene>
    <name evidence="12" type="primary">ileS</name>
    <name evidence="15" type="ORF">COV06_03605</name>
</gene>
<comment type="subunit">
    <text evidence="12">Monomer.</text>
</comment>
<evidence type="ECO:0000256" key="10">
    <source>
        <dbReference type="ARBA" id="ARBA00025217"/>
    </source>
</evidence>
<evidence type="ECO:0000256" key="4">
    <source>
        <dbReference type="ARBA" id="ARBA00022723"/>
    </source>
</evidence>
<dbReference type="Gene3D" id="1.10.730.10">
    <property type="entry name" value="Isoleucyl-tRNA Synthetase, Domain 1"/>
    <property type="match status" value="1"/>
</dbReference>
<reference evidence="15 16" key="1">
    <citation type="submission" date="2017-09" db="EMBL/GenBank/DDBJ databases">
        <title>Depth-based differentiation of microbial function through sediment-hosted aquifers and enrichment of novel symbionts in the deep terrestrial subsurface.</title>
        <authorList>
            <person name="Probst A.J."/>
            <person name="Ladd B."/>
            <person name="Jarett J.K."/>
            <person name="Geller-Mcgrath D.E."/>
            <person name="Sieber C.M."/>
            <person name="Emerson J.B."/>
            <person name="Anantharaman K."/>
            <person name="Thomas B.C."/>
            <person name="Malmstrom R."/>
            <person name="Stieglmeier M."/>
            <person name="Klingl A."/>
            <person name="Woyke T."/>
            <person name="Ryan C.M."/>
            <person name="Banfield J.F."/>
        </authorList>
    </citation>
    <scope>NUCLEOTIDE SEQUENCE [LARGE SCALE GENOMIC DNA]</scope>
    <source>
        <strain evidence="15">CG10_big_fil_rev_8_21_14_0_10_50_16</strain>
    </source>
</reference>
<dbReference type="InterPro" id="IPR009008">
    <property type="entry name" value="Val/Leu/Ile-tRNA-synth_edit"/>
</dbReference>
<evidence type="ECO:0000313" key="16">
    <source>
        <dbReference type="Proteomes" id="UP000230084"/>
    </source>
</evidence>
<dbReference type="AlphaFoldDB" id="A0A2H0RM20"/>
<comment type="domain">
    <text evidence="12">IleRS has two distinct active sites: one for aminoacylation and one for editing. The misactivated valine is translocated from the active site to the editing site, which sterically excludes the correctly activated isoleucine. The single editing site contains two valyl binding pockets, one specific for each substrate (Val-AMP or Val-tRNA(Ile)).</text>
</comment>
<dbReference type="InterPro" id="IPR023586">
    <property type="entry name" value="Ile-tRNA-ligase_type2"/>
</dbReference>
<dbReference type="EMBL" id="PCYM01000006">
    <property type="protein sequence ID" value="PIR47510.1"/>
    <property type="molecule type" value="Genomic_DNA"/>
</dbReference>
<dbReference type="GO" id="GO:0000049">
    <property type="term" value="F:tRNA binding"/>
    <property type="evidence" value="ECO:0007669"/>
    <property type="project" value="InterPro"/>
</dbReference>
<keyword evidence="5 12" id="KW-0547">Nucleotide-binding</keyword>
<feature type="domain" description="Methionyl/Valyl/Leucyl/Isoleucyl-tRNA synthetase anticodon-binding" evidence="14">
    <location>
        <begin position="665"/>
        <end position="809"/>
    </location>
</feature>
<keyword evidence="2 12" id="KW-0963">Cytoplasm</keyword>
<evidence type="ECO:0000259" key="14">
    <source>
        <dbReference type="Pfam" id="PF08264"/>
    </source>
</evidence>
<dbReference type="Gene3D" id="3.90.740.10">
    <property type="entry name" value="Valyl/Leucyl/Isoleucyl-tRNA synthetase, editing domain"/>
    <property type="match status" value="1"/>
</dbReference>
<evidence type="ECO:0000256" key="11">
    <source>
        <dbReference type="ARBA" id="ARBA00048359"/>
    </source>
</evidence>
<dbReference type="InterPro" id="IPR002301">
    <property type="entry name" value="Ile-tRNA-ligase"/>
</dbReference>
<evidence type="ECO:0000256" key="8">
    <source>
        <dbReference type="ARBA" id="ARBA00022917"/>
    </source>
</evidence>
<dbReference type="Pfam" id="PF00133">
    <property type="entry name" value="tRNA-synt_1"/>
    <property type="match status" value="1"/>
</dbReference>
<dbReference type="CDD" id="cd00818">
    <property type="entry name" value="IleRS_core"/>
    <property type="match status" value="1"/>
</dbReference>
<dbReference type="HAMAP" id="MF_02003">
    <property type="entry name" value="Ile_tRNA_synth_type2"/>
    <property type="match status" value="1"/>
</dbReference>
<sequence>MAERKGADAREQDVLEYWKKNRIFERSVEERPEDNQFVFYDGPPFATGTPHYGHLVAGTMKDVVPRYWTMRGKRVERVWGWDCHGLPIENLIEKDLDLGSRDKIQAFGIDKFNESCRARVLEYADVWEQVVYRLGRWVDMEHCYRTMDTNYMESVWWAFKTLWEKEALYEGYRPIHICPRCATTLSSSESGSNYADITDTSVTVRFKLTDEEDTFVLAWTTTPWTLPGNMLLAVGAKIAYVKVKQRHEFLIVAKERLEAVMDGEYEVIEELSAANLIGKHYQPLFPYFADRKNAFRVVAAEFVTTDEGTGIVHIAPGFGEDDFYVGQAEQLDIIRHVNIDGTFTEDVTGFAGLQAKPSDKNILEYLAGHGSVYMTKQLRHSYPLCWRCDTPLLNYTTNSWYIRVSAMRDQLLALNQQTTWVPDNMKNGRFGNWLEGARDWSVSRSRYWGAPLPVWKSEDGEVMVIGSVAELEALSGQKVEDLHKHIVDKITFEKDGKRYTRIPEVLDCWFESGSMPYARLHYPFENQEKFEAGLPADFIAEGQDQTRGWFYSLHVLSAILFEKPSFKNVIVNGLVMAEDGKKMSKRLQNYPDPMEVVNRYGADALRLYLMSSPVVNAENLRFKESGVKEVSNKFVGTLNNVLSFYQLFVHAVPEIVQPEELHPLDRWILALLQQTRERVTASMDAYELAPAARELQDFVTELSQWYVRRSRDRFKDGSSEDFRVASRVLYRVLEMLARLIAPFTPFIAEEVYRGIADRPEEDSVHLALWPMADDLDFQDTEILGTMKTVRELVTRVLDQRTEAKIPVRQILQSAVVRSEKELPEVCLEIIRDEVNVQSITWEQGETSVTLDTVLTPELRQAGIVRELQRQGNALRKDAGLQRDDVITFYWESDNADVIATFEASFEEIATRVNAKAIVRGLGDATQTAEVKMSEGTTMIGL</sequence>
<dbReference type="PRINTS" id="PR00984">
    <property type="entry name" value="TRNASYNTHILE"/>
</dbReference>
<feature type="short sequence motif" description="'KMSKS' region" evidence="12">
    <location>
        <begin position="582"/>
        <end position="586"/>
    </location>
</feature>
<dbReference type="GO" id="GO:0004822">
    <property type="term" value="F:isoleucine-tRNA ligase activity"/>
    <property type="evidence" value="ECO:0007669"/>
    <property type="project" value="UniProtKB-UniRule"/>
</dbReference>
<evidence type="ECO:0000256" key="9">
    <source>
        <dbReference type="ARBA" id="ARBA00023146"/>
    </source>
</evidence>
<dbReference type="InterPro" id="IPR014729">
    <property type="entry name" value="Rossmann-like_a/b/a_fold"/>
</dbReference>